<evidence type="ECO:0000256" key="1">
    <source>
        <dbReference type="ARBA" id="ARBA00023284"/>
    </source>
</evidence>
<keyword evidence="3" id="KW-1185">Reference proteome</keyword>
<proteinExistence type="predicted"/>
<dbReference type="SUPFAM" id="SSF52833">
    <property type="entry name" value="Thioredoxin-like"/>
    <property type="match status" value="1"/>
</dbReference>
<reference evidence="3" key="1">
    <citation type="journal article" date="2019" name="Int. J. Syst. Evol. Microbiol.">
        <title>The Global Catalogue of Microorganisms (GCM) 10K type strain sequencing project: providing services to taxonomists for standard genome sequencing and annotation.</title>
        <authorList>
            <consortium name="The Broad Institute Genomics Platform"/>
            <consortium name="The Broad Institute Genome Sequencing Center for Infectious Disease"/>
            <person name="Wu L."/>
            <person name="Ma J."/>
        </authorList>
    </citation>
    <scope>NUCLEOTIDE SEQUENCE [LARGE SCALE GENOMIC DNA]</scope>
    <source>
        <strain evidence="3">JCM 10425</strain>
    </source>
</reference>
<name>A0ABP3EPV6_9ACTN</name>
<evidence type="ECO:0000313" key="2">
    <source>
        <dbReference type="EMBL" id="GAA0268596.1"/>
    </source>
</evidence>
<gene>
    <name evidence="2" type="ORF">GCM10009539_64580</name>
</gene>
<sequence>MLGRVDKPRVEVEYCIRCRWLPRAAWLAQELLTTFENELGAVALVPGEGGVFTVRVDDTVVWNRKDDGFPEPTAVKRRVRDLVAPGRPLGHADAP</sequence>
<evidence type="ECO:0000313" key="3">
    <source>
        <dbReference type="Proteomes" id="UP001500967"/>
    </source>
</evidence>
<protein>
    <submittedName>
        <fullName evidence="2">SelT/SelW/SelH family protein</fullName>
    </submittedName>
</protein>
<dbReference type="Pfam" id="PF10262">
    <property type="entry name" value="Rdx"/>
    <property type="match status" value="1"/>
</dbReference>
<comment type="caution">
    <text evidence="2">The sequence shown here is derived from an EMBL/GenBank/DDBJ whole genome shotgun (WGS) entry which is preliminary data.</text>
</comment>
<keyword evidence="1" id="KW-0676">Redox-active center</keyword>
<dbReference type="PANTHER" id="PTHR36417">
    <property type="entry name" value="SELENOPROTEIN DOMAIN PROTEIN (AFU_ORTHOLOGUE AFUA_1G05220)"/>
    <property type="match status" value="1"/>
</dbReference>
<dbReference type="PANTHER" id="PTHR36417:SF2">
    <property type="entry name" value="SELENOPROTEIN DOMAIN PROTEIN (AFU_ORTHOLOGUE AFUA_1G05220)"/>
    <property type="match status" value="1"/>
</dbReference>
<dbReference type="InterPro" id="IPR036249">
    <property type="entry name" value="Thioredoxin-like_sf"/>
</dbReference>
<organism evidence="2 3">
    <name type="scientific">Cryptosporangium japonicum</name>
    <dbReference type="NCBI Taxonomy" id="80872"/>
    <lineage>
        <taxon>Bacteria</taxon>
        <taxon>Bacillati</taxon>
        <taxon>Actinomycetota</taxon>
        <taxon>Actinomycetes</taxon>
        <taxon>Cryptosporangiales</taxon>
        <taxon>Cryptosporangiaceae</taxon>
        <taxon>Cryptosporangium</taxon>
    </lineage>
</organism>
<dbReference type="EMBL" id="BAAAGX010000028">
    <property type="protein sequence ID" value="GAA0268596.1"/>
    <property type="molecule type" value="Genomic_DNA"/>
</dbReference>
<dbReference type="Gene3D" id="3.40.30.10">
    <property type="entry name" value="Glutaredoxin"/>
    <property type="match status" value="1"/>
</dbReference>
<dbReference type="NCBIfam" id="TIGR02174">
    <property type="entry name" value="CXXU_selWTH"/>
    <property type="match status" value="1"/>
</dbReference>
<accession>A0ABP3EPV6</accession>
<dbReference type="InterPro" id="IPR011893">
    <property type="entry name" value="Selenoprotein_Rdx-typ"/>
</dbReference>
<dbReference type="Proteomes" id="UP001500967">
    <property type="component" value="Unassembled WGS sequence"/>
</dbReference>